<keyword evidence="5" id="KW-1185">Reference proteome</keyword>
<comment type="caution">
    <text evidence="4">The sequence shown here is derived from an EMBL/GenBank/DDBJ whole genome shotgun (WGS) entry which is preliminary data.</text>
</comment>
<name>A0A4Q7KTT1_9PSEU</name>
<gene>
    <name evidence="4" type="ORF">EV193_104457</name>
</gene>
<evidence type="ECO:0000313" key="4">
    <source>
        <dbReference type="EMBL" id="RZS39241.1"/>
    </source>
</evidence>
<dbReference type="AlphaFoldDB" id="A0A4Q7KTT1"/>
<organism evidence="4 5">
    <name type="scientific">Herbihabitans rhizosphaerae</name>
    <dbReference type="NCBI Taxonomy" id="1872711"/>
    <lineage>
        <taxon>Bacteria</taxon>
        <taxon>Bacillati</taxon>
        <taxon>Actinomycetota</taxon>
        <taxon>Actinomycetes</taxon>
        <taxon>Pseudonocardiales</taxon>
        <taxon>Pseudonocardiaceae</taxon>
        <taxon>Herbihabitans</taxon>
    </lineage>
</organism>
<dbReference type="RefSeq" id="WP_130344797.1">
    <property type="nucleotide sequence ID" value="NZ_SGWQ01000004.1"/>
</dbReference>
<keyword evidence="2" id="KW-0808">Transferase</keyword>
<dbReference type="Proteomes" id="UP000294257">
    <property type="component" value="Unassembled WGS sequence"/>
</dbReference>
<dbReference type="GO" id="GO:0016755">
    <property type="term" value="F:aminoacyltransferase activity"/>
    <property type="evidence" value="ECO:0007669"/>
    <property type="project" value="InterPro"/>
</dbReference>
<accession>A0A4Q7KTT1</accession>
<evidence type="ECO:0000256" key="1">
    <source>
        <dbReference type="ARBA" id="ARBA00006034"/>
    </source>
</evidence>
<dbReference type="InterPro" id="IPR038622">
    <property type="entry name" value="CDPS_sf"/>
</dbReference>
<dbReference type="NCBIfam" id="TIGR04539">
    <property type="entry name" value="tRNA_cyclodipep"/>
    <property type="match status" value="1"/>
</dbReference>
<comment type="similarity">
    <text evidence="1">Belongs to the CDPS family.</text>
</comment>
<evidence type="ECO:0000256" key="3">
    <source>
        <dbReference type="ARBA" id="ARBA00030771"/>
    </source>
</evidence>
<dbReference type="EMBL" id="SGWQ01000004">
    <property type="protein sequence ID" value="RZS39241.1"/>
    <property type="molecule type" value="Genomic_DNA"/>
</dbReference>
<dbReference type="Gene3D" id="3.40.50.11710">
    <property type="entry name" value="Cyclodipeptide synthase"/>
    <property type="match status" value="1"/>
</dbReference>
<protein>
    <recommendedName>
        <fullName evidence="3">Cyclodipeptide synthase</fullName>
    </recommendedName>
</protein>
<dbReference type="InterPro" id="IPR030903">
    <property type="entry name" value="CDPS"/>
</dbReference>
<proteinExistence type="inferred from homology"/>
<evidence type="ECO:0000313" key="5">
    <source>
        <dbReference type="Proteomes" id="UP000294257"/>
    </source>
</evidence>
<dbReference type="Pfam" id="PF16715">
    <property type="entry name" value="CDPS"/>
    <property type="match status" value="1"/>
</dbReference>
<sequence length="237" mass="26969">MFNEEPLTPNCESVRESGAHACVGISPFNGYYTASRIADLVAWAKRSFDYYHFFVPDAAAAYTLEALGYEPKKARQKARRQGNLVYNKISRALAEQGVHDAKRHILDSARLDTNPRYRELHAEVTGLFEKDEEFRTETMGSSEWVLAKRLPPGCSPTPRQRELAVRYFLAELPLFLDTPTIVGRPSSVFVYHQRVTYLERLYQGELARRPDLAQGFLVVAPDEVTPDEDRSEMVLPV</sequence>
<reference evidence="4 5" key="1">
    <citation type="submission" date="2019-02" db="EMBL/GenBank/DDBJ databases">
        <title>Genomic Encyclopedia of Type Strains, Phase IV (KMG-IV): sequencing the most valuable type-strain genomes for metagenomic binning, comparative biology and taxonomic classification.</title>
        <authorList>
            <person name="Goeker M."/>
        </authorList>
    </citation>
    <scope>NUCLEOTIDE SEQUENCE [LARGE SCALE GENOMIC DNA]</scope>
    <source>
        <strain evidence="4 5">DSM 101727</strain>
    </source>
</reference>
<dbReference type="OrthoDB" id="2895472at2"/>
<evidence type="ECO:0000256" key="2">
    <source>
        <dbReference type="ARBA" id="ARBA00022679"/>
    </source>
</evidence>